<comment type="caution">
    <text evidence="1">The sequence shown here is derived from an EMBL/GenBank/DDBJ whole genome shotgun (WGS) entry which is preliminary data.</text>
</comment>
<dbReference type="GO" id="GO:0004519">
    <property type="term" value="F:endonuclease activity"/>
    <property type="evidence" value="ECO:0007669"/>
    <property type="project" value="UniProtKB-KW"/>
</dbReference>
<protein>
    <submittedName>
        <fullName evidence="1">Restriction endonuclease</fullName>
    </submittedName>
</protein>
<keyword evidence="1" id="KW-0540">Nuclease</keyword>
<proteinExistence type="predicted"/>
<dbReference type="RefSeq" id="WP_105093939.1">
    <property type="nucleotide sequence ID" value="NZ_PPDD01000002.1"/>
</dbReference>
<keyword evidence="1" id="KW-0378">Hydrolase</keyword>
<dbReference type="Pfam" id="PF05315">
    <property type="entry name" value="ICEA"/>
    <property type="match status" value="1"/>
</dbReference>
<organism evidence="1 2">
    <name type="scientific">Veillonella infantium</name>
    <dbReference type="NCBI Taxonomy" id="1911679"/>
    <lineage>
        <taxon>Bacteria</taxon>
        <taxon>Bacillati</taxon>
        <taxon>Bacillota</taxon>
        <taxon>Negativicutes</taxon>
        <taxon>Veillonellales</taxon>
        <taxon>Veillonellaceae</taxon>
        <taxon>Veillonella</taxon>
    </lineage>
</organism>
<dbReference type="InterPro" id="IPR007979">
    <property type="entry name" value="NlaIII/ICEA1"/>
</dbReference>
<evidence type="ECO:0000313" key="2">
    <source>
        <dbReference type="Proteomes" id="UP000238899"/>
    </source>
</evidence>
<sequence>MVDNKFKIISNERKIHSKASEEYLMVNFNYDGMIQERWVPVEYRRTGISIQPDEHEKLLMYLNSLYEELKPENYSKWLEQEMKWWDEEKKNAGVTREFFSALSDGQWKCQACELPQNPNWARRIQDLKEFGYTIATDIKRYCEKCQSNKTHLMLLPVSRFINSGNGYETWSPKLRNRIVKTLNHFDAFEAKSSAHCLPDHKFSEIRWDENTKSDNPDNMSEQEIKDKFQLISNQRNQQKREVCRSCFQTGKRGVIYGIPFFYKGDENWDSSIPIKGKAAESGCVGCAWYDIERWRDELVNVIKQAADLKEK</sequence>
<accession>A0ABX5C8A7</accession>
<dbReference type="Proteomes" id="UP000238899">
    <property type="component" value="Unassembled WGS sequence"/>
</dbReference>
<dbReference type="EMBL" id="PPDD01000002">
    <property type="protein sequence ID" value="PQL58607.1"/>
    <property type="molecule type" value="Genomic_DNA"/>
</dbReference>
<keyword evidence="1" id="KW-0255">Endonuclease</keyword>
<evidence type="ECO:0000313" key="1">
    <source>
        <dbReference type="EMBL" id="PQL58607.1"/>
    </source>
</evidence>
<name>A0ABX5C8A7_9FIRM</name>
<keyword evidence="2" id="KW-1185">Reference proteome</keyword>
<gene>
    <name evidence="1" type="ORF">VCHSUH03_02385</name>
</gene>
<reference evidence="1 2" key="1">
    <citation type="journal article" date="2018" name="Int. J. Syst. Evol. Microbiol.">
        <title>Veillonella infantium sp. nov., an anaerobic, Gram-stain-negative coccus isolated from tongue biofilm of a Thai child.</title>
        <authorList>
            <person name="Mashima I."/>
            <person name="Liao Y.C."/>
            <person name="Miyakawa H."/>
            <person name="Theodorea C.F."/>
            <person name="Thawboon B."/>
            <person name="Thaweboon S."/>
            <person name="Scannapieco F.A."/>
            <person name="Nakazawa F."/>
        </authorList>
    </citation>
    <scope>NUCLEOTIDE SEQUENCE [LARGE SCALE GENOMIC DNA]</scope>
    <source>
        <strain evidence="1 2">T11011-4</strain>
    </source>
</reference>